<dbReference type="SMART" id="SM00089">
    <property type="entry name" value="PKD"/>
    <property type="match status" value="2"/>
</dbReference>
<dbReference type="Gene3D" id="2.60.40.10">
    <property type="entry name" value="Immunoglobulins"/>
    <property type="match status" value="2"/>
</dbReference>
<sequence>MEKKFIPVYPSFGFLSSKWYFLFILSFILSRQTLAADYRGATTKATFAGEQVIGFTLINATTKATIRTIENGSTLNLATLPTQNVNIRANTSPSLVGSVVFALSGTQSRNQTETKAPYDLFGDNINWTPAVGSYSLVATPYSAAAGGGTAGTALTVSFNVVNNPNAVDQVASFTLINSATKATIQDISNNSTINLASLPTKNINIRANTSPSLVGSVVFALTGTQSRNQTETSAPYDLFGDNLNWTPAVGDYTLKATPFSAASGGGTAGSTLTINFKVVNNVNTNNAAPVASAGPDKQINLPVNEVTLDGSATDADGTITSYAWKQVSGPSTATFNSATIASPTVSNLYAGKYLFYLVVKDNNYTASKTDYVAVIVNPQAVVQVNFQDPSTVPPSGWIADFGQPFGLKTGTNQGTGLSYGWRKRGDNSLLDLSSGGTAGNGRNRGVPSDVLLATLMHMQADDVTGTFNGTKTEGYWELEVAKGIYEVTVSAGDAGVYAFPESHSLNVEGLEAINHFVPTGAAGANTRFKSATVKVTVTDGFLTIDADGGVNTKINSVKIVPVTNGPFVFWSANEQEITIQKGNTGSKSFSLELSNSNETANVQYTLSATYGPGVNSWLTFTPTHAGTEPNVTFNYSAAEDLPVGTYNAVIQAAANGFTTGNVTVRVVVAAPRPHVISSTPADSAVNVSVNTSSIAANNLFVPEVEGYKGGVDNSTITSNTVKLLKTVSGVTTQIQGVVQGTGGGDAISFSPTFALEPNTTYQFQVTDGVKSFSGASFVPYTATFTTGDAIEPAEPIRVQFAPTPIPGTQNKKYSTLTIGPDDRLYALRLDGTIERFTINHNDGSLTLQSTIFTLTQAYGNRSAIGLVFDPASTAANLMAYVSHCSSGLSGAPEFDGKISKLTGANLGTEQLIVKNLPRSAKDHLVNSLVFGPDGALYVSQGSNSSMGSYDGSWQRTESLLSGAVLRLDLVKLGSAIPLDARTTADLSIINTAPANDPKMSDGTYNPYSSASPLTIYASGVRNAYDLVWHSNGQLYAPANGSAAGGNTPASIAGTRRPDGSFYNGPAVAATSGVQVQNDWLFRINPALPVGYYGHPNPLRGEYVANRGYADNAKYPTDIAMDPNYRGAAYNFELNRSPNGVIEYKSNAFNGALKGKILVCRFSGGGDIVVLQPGSVVKGSADSEYNIKNAYTGAGTTGLIGMSGFINPLDLVEDTQTGNLYVIEFNWNNNPDRTSQITLLKVSSMAEEEGFATAFPEKISAVEVVGVKKTAALRTAITSKRDKPEVPDLSQVTAHAVTISNTGRGNLRIKSLTISGENAGEFQMLGQPNAKPNKPIRIRKNSSVTFNVAFYPRTKGEKRAMLEAISTKRKQGQVAEVELNGLGIVYEGIDTTTSTGDTLKTAATKVISKAKDKEPGMKVYPNPSPVGSKIYINLTGYAKKESVTLSLYDTFGQLYQAKTVNTDAQGNTIVELPVTKVMKPGIYIMKAHAGSGQKETKIILE</sequence>
<keyword evidence="3" id="KW-0378">Hydrolase</keyword>
<keyword evidence="3" id="KW-0326">Glycosidase</keyword>
<keyword evidence="1" id="KW-0732">Signal</keyword>
<dbReference type="PANTHER" id="PTHR19328:SF75">
    <property type="entry name" value="ALDOSE SUGAR DEHYDROGENASE YLII"/>
    <property type="match status" value="1"/>
</dbReference>
<reference evidence="3 4" key="1">
    <citation type="submission" date="2018-04" db="EMBL/GenBank/DDBJ databases">
        <title>Adhaeribacter sp. HMF7616 genome sequencing and assembly.</title>
        <authorList>
            <person name="Kang H."/>
            <person name="Kang J."/>
            <person name="Cha I."/>
            <person name="Kim H."/>
            <person name="Joh K."/>
        </authorList>
    </citation>
    <scope>NUCLEOTIDE SEQUENCE [LARGE SCALE GENOMIC DNA]</scope>
    <source>
        <strain evidence="3 4">HMF7616</strain>
    </source>
</reference>
<dbReference type="RefSeq" id="WP_115371529.1">
    <property type="nucleotide sequence ID" value="NZ_QASA01000001.1"/>
</dbReference>
<dbReference type="GO" id="GO:0008843">
    <property type="term" value="F:endochitinase activity"/>
    <property type="evidence" value="ECO:0007669"/>
    <property type="project" value="UniProtKB-EC"/>
</dbReference>
<dbReference type="Gene3D" id="2.120.10.30">
    <property type="entry name" value="TolB, C-terminal domain"/>
    <property type="match status" value="1"/>
</dbReference>
<accession>A0A369QFI8</accession>
<dbReference type="Pfam" id="PF22352">
    <property type="entry name" value="K319L-like_PKD"/>
    <property type="match status" value="1"/>
</dbReference>
<dbReference type="PANTHER" id="PTHR19328">
    <property type="entry name" value="HEDGEHOG-INTERACTING PROTEIN"/>
    <property type="match status" value="1"/>
</dbReference>
<dbReference type="Pfam" id="PF18962">
    <property type="entry name" value="Por_Secre_tail"/>
    <property type="match status" value="1"/>
</dbReference>
<dbReference type="EC" id="3.2.1.14" evidence="3"/>
<dbReference type="EMBL" id="QASA01000001">
    <property type="protein sequence ID" value="RDC62027.1"/>
    <property type="molecule type" value="Genomic_DNA"/>
</dbReference>
<dbReference type="InterPro" id="IPR022409">
    <property type="entry name" value="PKD/Chitinase_dom"/>
</dbReference>
<dbReference type="InterPro" id="IPR026444">
    <property type="entry name" value="Secre_tail"/>
</dbReference>
<feature type="domain" description="PKD/Chitinase" evidence="2">
    <location>
        <begin position="290"/>
        <end position="377"/>
    </location>
</feature>
<dbReference type="Pfam" id="PF13205">
    <property type="entry name" value="Big_5"/>
    <property type="match status" value="1"/>
</dbReference>
<dbReference type="NCBIfam" id="TIGR04183">
    <property type="entry name" value="Por_Secre_tail"/>
    <property type="match status" value="1"/>
</dbReference>
<keyword evidence="4" id="KW-1185">Reference proteome</keyword>
<protein>
    <submittedName>
        <fullName evidence="3">Chitinase</fullName>
        <ecNumber evidence="3">3.2.1.14</ecNumber>
    </submittedName>
</protein>
<name>A0A369QFI8_9BACT</name>
<gene>
    <name evidence="3" type="ORF">AHMF7616_00617</name>
</gene>
<dbReference type="InterPro" id="IPR008979">
    <property type="entry name" value="Galactose-bd-like_sf"/>
</dbReference>
<evidence type="ECO:0000313" key="3">
    <source>
        <dbReference type="EMBL" id="RDC62027.1"/>
    </source>
</evidence>
<dbReference type="SUPFAM" id="SSF63829">
    <property type="entry name" value="Calcium-dependent phosphotriesterase"/>
    <property type="match status" value="1"/>
</dbReference>
<dbReference type="Gene3D" id="2.60.120.430">
    <property type="entry name" value="Galactose-binding lectin"/>
    <property type="match status" value="1"/>
</dbReference>
<dbReference type="InterPro" id="IPR013783">
    <property type="entry name" value="Ig-like_fold"/>
</dbReference>
<comment type="caution">
    <text evidence="3">The sequence shown here is derived from an EMBL/GenBank/DDBJ whole genome shotgun (WGS) entry which is preliminary data.</text>
</comment>
<evidence type="ECO:0000256" key="1">
    <source>
        <dbReference type="ARBA" id="ARBA00022729"/>
    </source>
</evidence>
<dbReference type="SUPFAM" id="SSF49785">
    <property type="entry name" value="Galactose-binding domain-like"/>
    <property type="match status" value="1"/>
</dbReference>
<dbReference type="InterPro" id="IPR035986">
    <property type="entry name" value="PKD_dom_sf"/>
</dbReference>
<dbReference type="InterPro" id="IPR011042">
    <property type="entry name" value="6-blade_b-propeller_TolB-like"/>
</dbReference>
<dbReference type="Proteomes" id="UP000253919">
    <property type="component" value="Unassembled WGS sequence"/>
</dbReference>
<dbReference type="OrthoDB" id="892792at2"/>
<dbReference type="InterPro" id="IPR032812">
    <property type="entry name" value="SbsA_Ig"/>
</dbReference>
<proteinExistence type="predicted"/>
<feature type="domain" description="PKD/Chitinase" evidence="2">
    <location>
        <begin position="586"/>
        <end position="671"/>
    </location>
</feature>
<evidence type="ECO:0000259" key="2">
    <source>
        <dbReference type="SMART" id="SM00089"/>
    </source>
</evidence>
<evidence type="ECO:0000313" key="4">
    <source>
        <dbReference type="Proteomes" id="UP000253919"/>
    </source>
</evidence>
<organism evidence="3 4">
    <name type="scientific">Adhaeribacter pallidiroseus</name>
    <dbReference type="NCBI Taxonomy" id="2072847"/>
    <lineage>
        <taxon>Bacteria</taxon>
        <taxon>Pseudomonadati</taxon>
        <taxon>Bacteroidota</taxon>
        <taxon>Cytophagia</taxon>
        <taxon>Cytophagales</taxon>
        <taxon>Hymenobacteraceae</taxon>
        <taxon>Adhaeribacter</taxon>
    </lineage>
</organism>
<dbReference type="SUPFAM" id="SSF49299">
    <property type="entry name" value="PKD domain"/>
    <property type="match status" value="1"/>
</dbReference>